<reference evidence="3 4" key="2">
    <citation type="submission" date="2018-06" db="EMBL/GenBank/DDBJ databases">
        <title>Marinobactersediminissp. nov, a moderately halophilic bacterium isolated from marine solar saltern.</title>
        <authorList>
            <person name="Zhang Y."/>
        </authorList>
    </citation>
    <scope>NUCLEOTIDE SEQUENCE [LARGE SCALE GENOMIC DNA]</scope>
    <source>
        <strain evidence="3 4">F01</strain>
    </source>
</reference>
<dbReference type="PROSITE" id="PS50887">
    <property type="entry name" value="GGDEF"/>
    <property type="match status" value="1"/>
</dbReference>
<dbReference type="InterPro" id="IPR052155">
    <property type="entry name" value="Biofilm_reg_signaling"/>
</dbReference>
<feature type="compositionally biased region" description="Basic and acidic residues" evidence="1">
    <location>
        <begin position="418"/>
        <end position="430"/>
    </location>
</feature>
<dbReference type="AlphaFoldDB" id="A0A2V3ZQZ9"/>
<dbReference type="EMBL" id="QFWX01000002">
    <property type="protein sequence ID" value="PXX92320.1"/>
    <property type="molecule type" value="Genomic_DNA"/>
</dbReference>
<keyword evidence="4" id="KW-1185">Reference proteome</keyword>
<dbReference type="InterPro" id="IPR029787">
    <property type="entry name" value="Nucleotide_cyclase"/>
</dbReference>
<gene>
    <name evidence="3" type="ORF">DIT71_03730</name>
</gene>
<accession>A0A2V3ZQZ9</accession>
<evidence type="ECO:0000256" key="1">
    <source>
        <dbReference type="SAM" id="MobiDB-lite"/>
    </source>
</evidence>
<protein>
    <recommendedName>
        <fullName evidence="2">GGDEF domain-containing protein</fullName>
    </recommendedName>
</protein>
<evidence type="ECO:0000259" key="2">
    <source>
        <dbReference type="PROSITE" id="PS50887"/>
    </source>
</evidence>
<dbReference type="InterPro" id="IPR035965">
    <property type="entry name" value="PAS-like_dom_sf"/>
</dbReference>
<dbReference type="InterPro" id="IPR000160">
    <property type="entry name" value="GGDEF_dom"/>
</dbReference>
<name>A0A2V3ZQZ9_9GAMM</name>
<comment type="caution">
    <text evidence="3">The sequence shown here is derived from an EMBL/GenBank/DDBJ whole genome shotgun (WGS) entry which is preliminary data.</text>
</comment>
<feature type="region of interest" description="Disordered" evidence="1">
    <location>
        <begin position="418"/>
        <end position="439"/>
    </location>
</feature>
<dbReference type="Proteomes" id="UP000253987">
    <property type="component" value="Unassembled WGS sequence"/>
</dbReference>
<evidence type="ECO:0000313" key="3">
    <source>
        <dbReference type="EMBL" id="PXX92320.1"/>
    </source>
</evidence>
<dbReference type="Gene3D" id="3.30.450.20">
    <property type="entry name" value="PAS domain"/>
    <property type="match status" value="1"/>
</dbReference>
<reference evidence="4" key="1">
    <citation type="submission" date="2018-05" db="EMBL/GenBank/DDBJ databases">
        <authorList>
            <person name="Lu D."/>
        </authorList>
    </citation>
    <scope>NUCLEOTIDE SEQUENCE [LARGE SCALE GENOMIC DNA]</scope>
    <source>
        <strain evidence="4">F01</strain>
    </source>
</reference>
<dbReference type="SMART" id="SM00267">
    <property type="entry name" value="GGDEF"/>
    <property type="match status" value="1"/>
</dbReference>
<feature type="domain" description="GGDEF" evidence="2">
    <location>
        <begin position="298"/>
        <end position="430"/>
    </location>
</feature>
<dbReference type="Pfam" id="PF00990">
    <property type="entry name" value="GGDEF"/>
    <property type="match status" value="1"/>
</dbReference>
<dbReference type="SUPFAM" id="SSF55073">
    <property type="entry name" value="Nucleotide cyclase"/>
    <property type="match status" value="1"/>
</dbReference>
<evidence type="ECO:0000313" key="4">
    <source>
        <dbReference type="Proteomes" id="UP000253987"/>
    </source>
</evidence>
<dbReference type="PANTHER" id="PTHR44757">
    <property type="entry name" value="DIGUANYLATE CYCLASE DGCP"/>
    <property type="match status" value="1"/>
</dbReference>
<dbReference type="CDD" id="cd01949">
    <property type="entry name" value="GGDEF"/>
    <property type="match status" value="1"/>
</dbReference>
<sequence>MQIRGPELMAWEPHCQLKLSWRRHLAMKLAQFIEAETEQLLENWEEISLEIAPRGHARLMLESISQGLAAFPGSDGTCMDQFGQGPSMLQVIQELRSLRSRVTKAWGEERRGFTAKDIDELVEFNETIDHLIANSLSAFSVRKDRETDLIETMLKAFSDPPAIVDRGGRHMVIDAAIADLVNMPQRDAAVKTPLELVLDLATELVGAITTTVTTGQAQHRAFHHNVPFDFDCQFIPVFNGHNEVEAVVKTSRDATERKQTDYQVWRSANFDALTGLPNRRLFIDRLEQTLLEAEREGSSFALLFIGVDCFSRFRDQLGNQGVDRLLAQVVERISTKVRAMDTVARVGKEEFSLILKGAGRDGAGEAAKALLAALEQPFDAGCQALPILPSIGLTVFPDAGRSVDELIRNADQAMCAAREPKSRQIQRHEPWLSSGLQPT</sequence>
<dbReference type="PANTHER" id="PTHR44757:SF2">
    <property type="entry name" value="BIOFILM ARCHITECTURE MAINTENANCE PROTEIN MBAA"/>
    <property type="match status" value="1"/>
</dbReference>
<proteinExistence type="predicted"/>
<dbReference type="NCBIfam" id="TIGR00254">
    <property type="entry name" value="GGDEF"/>
    <property type="match status" value="1"/>
</dbReference>
<dbReference type="SUPFAM" id="SSF55785">
    <property type="entry name" value="PYP-like sensor domain (PAS domain)"/>
    <property type="match status" value="1"/>
</dbReference>
<organism evidence="3 4">
    <name type="scientific">Marinobacter vulgaris</name>
    <dbReference type="NCBI Taxonomy" id="1928331"/>
    <lineage>
        <taxon>Bacteria</taxon>
        <taxon>Pseudomonadati</taxon>
        <taxon>Pseudomonadota</taxon>
        <taxon>Gammaproteobacteria</taxon>
        <taxon>Pseudomonadales</taxon>
        <taxon>Marinobacteraceae</taxon>
        <taxon>Marinobacter</taxon>
    </lineage>
</organism>
<dbReference type="OrthoDB" id="6342317at2"/>
<dbReference type="Gene3D" id="3.30.70.270">
    <property type="match status" value="1"/>
</dbReference>
<dbReference type="InterPro" id="IPR043128">
    <property type="entry name" value="Rev_trsase/Diguanyl_cyclase"/>
</dbReference>